<comment type="subcellular location">
    <subcellularLocation>
        <location evidence="5">Cytoplasm</location>
    </subcellularLocation>
</comment>
<accession>A0A914B5M0</accession>
<dbReference type="InterPro" id="IPR039398">
    <property type="entry name" value="Deltex_fam"/>
</dbReference>
<sequence length="441" mass="49852">MATSIPDTCTDSTETKQCPICLAEITGDEVVLDKCKHRFCKSCIARALKSNYRCPVCRKECGEPRGNQPNGTMKSETASYFHLPGYPDEDVIIIREGTDALEKLQAELEAVKKALQKQQIYVASGRRLERFRGIPEKSSDPTIEEWVSDMRCQLAARQLTEDESGAFILDHLAGKARQEILGRGDAVTHPEEVFQILLKVFGDGDTLPQLQQRFFSYKQVSNEDLLTCSLELVKLFTRRSKLDPLIEATKGRTLKGRLAEAVRDEGLQRELRRLNIEAPTLSFFDVRDRAIEWRGCRQGNRHKEATVQEVKAVDDAGGLQSLFRKQSEQLQKQQQQIDALIKAFSETPKSWRNQGSRRCVNCRSTGHLRRQCPYPPQSPVGGSSSARQQFVPEQCANQQSMYNPRAQQFVSEQFASQQSVYKPPAQQFVPEQSANQQLGPQ</sequence>
<dbReference type="PROSITE" id="PS50089">
    <property type="entry name" value="ZF_RING_2"/>
    <property type="match status" value="1"/>
</dbReference>
<keyword evidence="1 5" id="KW-0479">Metal-binding</keyword>
<reference evidence="10" key="1">
    <citation type="submission" date="2022-11" db="UniProtKB">
        <authorList>
            <consortium name="EnsemblMetazoa"/>
        </authorList>
    </citation>
    <scope>IDENTIFICATION</scope>
</reference>
<proteinExistence type="inferred from homology"/>
<evidence type="ECO:0000256" key="6">
    <source>
        <dbReference type="SAM" id="Coils"/>
    </source>
</evidence>
<keyword evidence="5" id="KW-0963">Cytoplasm</keyword>
<evidence type="ECO:0000256" key="4">
    <source>
        <dbReference type="PROSITE-ProRule" id="PRU00047"/>
    </source>
</evidence>
<evidence type="ECO:0000256" key="5">
    <source>
        <dbReference type="RuleBase" id="RU367105"/>
    </source>
</evidence>
<evidence type="ECO:0000256" key="3">
    <source>
        <dbReference type="ARBA" id="ARBA00022833"/>
    </source>
</evidence>
<dbReference type="PROSITE" id="PS00518">
    <property type="entry name" value="ZF_RING_1"/>
    <property type="match status" value="1"/>
</dbReference>
<dbReference type="GO" id="GO:0061630">
    <property type="term" value="F:ubiquitin protein ligase activity"/>
    <property type="evidence" value="ECO:0007669"/>
    <property type="project" value="UniProtKB-UniRule"/>
</dbReference>
<comment type="similarity">
    <text evidence="5">Belongs to the Deltex family.</text>
</comment>
<keyword evidence="3 5" id="KW-0862">Zinc</keyword>
<organism evidence="10 11">
    <name type="scientific">Patiria miniata</name>
    <name type="common">Bat star</name>
    <name type="synonym">Asterina miniata</name>
    <dbReference type="NCBI Taxonomy" id="46514"/>
    <lineage>
        <taxon>Eukaryota</taxon>
        <taxon>Metazoa</taxon>
        <taxon>Echinodermata</taxon>
        <taxon>Eleutherozoa</taxon>
        <taxon>Asterozoa</taxon>
        <taxon>Asteroidea</taxon>
        <taxon>Valvatacea</taxon>
        <taxon>Valvatida</taxon>
        <taxon>Asterinidae</taxon>
        <taxon>Patiria</taxon>
    </lineage>
</organism>
<feature type="domain" description="RING-type" evidence="8">
    <location>
        <begin position="18"/>
        <end position="58"/>
    </location>
</feature>
<protein>
    <recommendedName>
        <fullName evidence="5">E3 ubiquitin-protein ligase</fullName>
        <ecNumber evidence="5">2.3.2.27</ecNumber>
    </recommendedName>
</protein>
<dbReference type="GO" id="GO:0003676">
    <property type="term" value="F:nucleic acid binding"/>
    <property type="evidence" value="ECO:0007669"/>
    <property type="project" value="InterPro"/>
</dbReference>
<feature type="region of interest" description="Disordered" evidence="7">
    <location>
        <begin position="421"/>
        <end position="441"/>
    </location>
</feature>
<dbReference type="Gene3D" id="3.30.40.10">
    <property type="entry name" value="Zinc/RING finger domain, C3HC4 (zinc finger)"/>
    <property type="match status" value="1"/>
</dbReference>
<dbReference type="GO" id="GO:0007219">
    <property type="term" value="P:Notch signaling pathway"/>
    <property type="evidence" value="ECO:0007669"/>
    <property type="project" value="InterPro"/>
</dbReference>
<dbReference type="AlphaFoldDB" id="A0A914B5M0"/>
<dbReference type="InterPro" id="IPR001841">
    <property type="entry name" value="Znf_RING"/>
</dbReference>
<feature type="region of interest" description="Disordered" evidence="7">
    <location>
        <begin position="367"/>
        <end position="388"/>
    </location>
</feature>
<comment type="catalytic activity">
    <reaction evidence="5">
        <text>S-ubiquitinyl-[E2 ubiquitin-conjugating enzyme]-L-cysteine + [acceptor protein]-L-lysine = [E2 ubiquitin-conjugating enzyme]-L-cysteine + N(6)-ubiquitinyl-[acceptor protein]-L-lysine.</text>
        <dbReference type="EC" id="2.3.2.27"/>
    </reaction>
</comment>
<name>A0A914B5M0_PATMI</name>
<keyword evidence="11" id="KW-1185">Reference proteome</keyword>
<dbReference type="PANTHER" id="PTHR12622">
    <property type="entry name" value="DELTEX-RELATED"/>
    <property type="match status" value="1"/>
</dbReference>
<keyword evidence="6" id="KW-0175">Coiled coil</keyword>
<evidence type="ECO:0000256" key="1">
    <source>
        <dbReference type="ARBA" id="ARBA00022723"/>
    </source>
</evidence>
<dbReference type="InterPro" id="IPR001878">
    <property type="entry name" value="Znf_CCHC"/>
</dbReference>
<dbReference type="InterPro" id="IPR017907">
    <property type="entry name" value="Znf_RING_CS"/>
</dbReference>
<dbReference type="PROSITE" id="PS50158">
    <property type="entry name" value="ZF_CCHC"/>
    <property type="match status" value="1"/>
</dbReference>
<dbReference type="SUPFAM" id="SSF57756">
    <property type="entry name" value="Retrovirus zinc finger-like domains"/>
    <property type="match status" value="1"/>
</dbReference>
<dbReference type="EnsemblMetazoa" id="XM_038215311.1">
    <property type="protein sequence ID" value="XP_038071239.1"/>
    <property type="gene ID" value="LOC119740110"/>
</dbReference>
<dbReference type="GeneID" id="119740110"/>
<dbReference type="GO" id="GO:0005737">
    <property type="term" value="C:cytoplasm"/>
    <property type="evidence" value="ECO:0007669"/>
    <property type="project" value="UniProtKB-SubCell"/>
</dbReference>
<comment type="pathway">
    <text evidence="5">Protein modification; protein ubiquitination.</text>
</comment>
<dbReference type="EC" id="2.3.2.27" evidence="5"/>
<dbReference type="SUPFAM" id="SSF57850">
    <property type="entry name" value="RING/U-box"/>
    <property type="match status" value="1"/>
</dbReference>
<evidence type="ECO:0000259" key="9">
    <source>
        <dbReference type="PROSITE" id="PS50158"/>
    </source>
</evidence>
<dbReference type="InterPro" id="IPR013083">
    <property type="entry name" value="Znf_RING/FYVE/PHD"/>
</dbReference>
<evidence type="ECO:0000313" key="11">
    <source>
        <dbReference type="Proteomes" id="UP000887568"/>
    </source>
</evidence>
<dbReference type="SMART" id="SM00184">
    <property type="entry name" value="RING"/>
    <property type="match status" value="1"/>
</dbReference>
<feature type="compositionally biased region" description="Polar residues" evidence="7">
    <location>
        <begin position="429"/>
        <end position="441"/>
    </location>
</feature>
<feature type="domain" description="CCHC-type" evidence="9">
    <location>
        <begin position="357"/>
        <end position="373"/>
    </location>
</feature>
<dbReference type="Pfam" id="PF13639">
    <property type="entry name" value="zf-RING_2"/>
    <property type="match status" value="1"/>
</dbReference>
<dbReference type="GO" id="GO:0008270">
    <property type="term" value="F:zinc ion binding"/>
    <property type="evidence" value="ECO:0007669"/>
    <property type="project" value="UniProtKB-KW"/>
</dbReference>
<feature type="coiled-coil region" evidence="6">
    <location>
        <begin position="94"/>
        <end position="121"/>
    </location>
</feature>
<evidence type="ECO:0000313" key="10">
    <source>
        <dbReference type="EnsemblMetazoa" id="XP_038071239.1"/>
    </source>
</evidence>
<dbReference type="Proteomes" id="UP000887568">
    <property type="component" value="Unplaced"/>
</dbReference>
<dbReference type="Gene3D" id="4.10.60.10">
    <property type="entry name" value="Zinc finger, CCHC-type"/>
    <property type="match status" value="1"/>
</dbReference>
<dbReference type="RefSeq" id="XP_038071239.1">
    <property type="nucleotide sequence ID" value="XM_038215311.1"/>
</dbReference>
<keyword evidence="5" id="KW-0808">Transferase</keyword>
<evidence type="ECO:0000256" key="2">
    <source>
        <dbReference type="ARBA" id="ARBA00022771"/>
    </source>
</evidence>
<dbReference type="GO" id="GO:0016567">
    <property type="term" value="P:protein ubiquitination"/>
    <property type="evidence" value="ECO:0007669"/>
    <property type="project" value="UniProtKB-UniRule"/>
</dbReference>
<dbReference type="InterPro" id="IPR036875">
    <property type="entry name" value="Znf_CCHC_sf"/>
</dbReference>
<evidence type="ECO:0000259" key="8">
    <source>
        <dbReference type="PROSITE" id="PS50089"/>
    </source>
</evidence>
<evidence type="ECO:0000256" key="7">
    <source>
        <dbReference type="SAM" id="MobiDB-lite"/>
    </source>
</evidence>
<keyword evidence="2 4" id="KW-0863">Zinc-finger</keyword>
<dbReference type="OrthoDB" id="10065209at2759"/>